<keyword evidence="9" id="KW-0547">Nucleotide-binding</keyword>
<dbReference type="SUPFAM" id="SSF47384">
    <property type="entry name" value="Homodimeric domain of signal transducing histidine kinase"/>
    <property type="match status" value="1"/>
</dbReference>
<keyword evidence="12 15" id="KW-1133">Transmembrane helix</keyword>
<dbReference type="InterPro" id="IPR036890">
    <property type="entry name" value="HATPase_C_sf"/>
</dbReference>
<dbReference type="EMBL" id="DROM01000025">
    <property type="protein sequence ID" value="HHH12671.1"/>
    <property type="molecule type" value="Genomic_DNA"/>
</dbReference>
<evidence type="ECO:0000256" key="4">
    <source>
        <dbReference type="ARBA" id="ARBA00022475"/>
    </source>
</evidence>
<dbReference type="Gene3D" id="3.30.450.300">
    <property type="entry name" value="Sensor histidine kinase RisS, periplasmic domain"/>
    <property type="match status" value="1"/>
</dbReference>
<feature type="transmembrane region" description="Helical" evidence="15">
    <location>
        <begin position="156"/>
        <end position="176"/>
    </location>
</feature>
<gene>
    <name evidence="18" type="ORF">ENJ98_00380</name>
</gene>
<comment type="caution">
    <text evidence="18">The sequence shown here is derived from an EMBL/GenBank/DDBJ whole genome shotgun (WGS) entry which is preliminary data.</text>
</comment>
<evidence type="ECO:0000256" key="8">
    <source>
        <dbReference type="ARBA" id="ARBA00022692"/>
    </source>
</evidence>
<dbReference type="Pfam" id="PF00672">
    <property type="entry name" value="HAMP"/>
    <property type="match status" value="1"/>
</dbReference>
<reference evidence="18" key="1">
    <citation type="journal article" date="2020" name="mSystems">
        <title>Genome- and Community-Level Interaction Insights into Carbon Utilization and Element Cycling Functions of Hydrothermarchaeota in Hydrothermal Sediment.</title>
        <authorList>
            <person name="Zhou Z."/>
            <person name="Liu Y."/>
            <person name="Xu W."/>
            <person name="Pan J."/>
            <person name="Luo Z.H."/>
            <person name="Li M."/>
        </authorList>
    </citation>
    <scope>NUCLEOTIDE SEQUENCE [LARGE SCALE GENOMIC DNA]</scope>
    <source>
        <strain evidence="18">HyVt-535</strain>
    </source>
</reference>
<accession>A0A7C5IY19</accession>
<dbReference type="SMART" id="SM00388">
    <property type="entry name" value="HisKA"/>
    <property type="match status" value="1"/>
</dbReference>
<dbReference type="InterPro" id="IPR004358">
    <property type="entry name" value="Sig_transdc_His_kin-like_C"/>
</dbReference>
<keyword evidence="8 15" id="KW-0812">Transmembrane</keyword>
<evidence type="ECO:0000256" key="6">
    <source>
        <dbReference type="ARBA" id="ARBA00022553"/>
    </source>
</evidence>
<evidence type="ECO:0000256" key="2">
    <source>
        <dbReference type="ARBA" id="ARBA00004429"/>
    </source>
</evidence>
<comment type="subcellular location">
    <subcellularLocation>
        <location evidence="2">Cell inner membrane</location>
        <topology evidence="2">Multi-pass membrane protein</topology>
    </subcellularLocation>
</comment>
<feature type="domain" description="Histidine kinase" evidence="16">
    <location>
        <begin position="237"/>
        <end position="442"/>
    </location>
</feature>
<sequence length="455" mass="50451">MTGMRAPNSLFARTALTLAAALLLFILFTGIVTFRYILLPVGQQAADDLAALIVLSAQTWVELPPPIRPEFVAELEQEHRLRLRDTPPPGSLQPLAYHSPYMRFLEKALDRRLGQPTHLHQVPEEEQWYWAPVPAGERILYLGFSHDRVGARPPRALLWIFAGAGIFILITTLLVVRRINRPLTRLGQGVQRLGQSGLLEPLEENGPTELALLARKFNELGGEVQRLLENRTTLLGGISHDLRTPLARLGIALELLEEHSDPELLAQMRRDLEEMNDIVTRTLELAGALQADDGAMERRPLQHLVETVAEEYRRQGEALVVELPSSCSMEVPALPMRRILGNLLDNALHYGNGKEVVLRLECGKAKARVCVIDRGPGIPEAELERVFQPFHRLEPSRSTATGGSGLGLAIVRQLAAIQGWEVKLENRHEGGLAACVQVKSLQGQGHPHPQPAQRG</sequence>
<dbReference type="GO" id="GO:0000155">
    <property type="term" value="F:phosphorelay sensor kinase activity"/>
    <property type="evidence" value="ECO:0007669"/>
    <property type="project" value="InterPro"/>
</dbReference>
<dbReference type="EC" id="2.7.13.3" evidence="3"/>
<keyword evidence="14 15" id="KW-0472">Membrane</keyword>
<keyword evidence="13" id="KW-0902">Two-component regulatory system</keyword>
<dbReference type="SMART" id="SM00387">
    <property type="entry name" value="HATPase_c"/>
    <property type="match status" value="1"/>
</dbReference>
<dbReference type="PROSITE" id="PS50885">
    <property type="entry name" value="HAMP"/>
    <property type="match status" value="1"/>
</dbReference>
<evidence type="ECO:0000256" key="12">
    <source>
        <dbReference type="ARBA" id="ARBA00022989"/>
    </source>
</evidence>
<protein>
    <recommendedName>
        <fullName evidence="3">histidine kinase</fullName>
        <ecNumber evidence="3">2.7.13.3</ecNumber>
    </recommendedName>
</protein>
<organism evidence="18">
    <name type="scientific">Thiolapillus brandeum</name>
    <dbReference type="NCBI Taxonomy" id="1076588"/>
    <lineage>
        <taxon>Bacteria</taxon>
        <taxon>Pseudomonadati</taxon>
        <taxon>Pseudomonadota</taxon>
        <taxon>Gammaproteobacteria</taxon>
        <taxon>Chromatiales</taxon>
        <taxon>Sedimenticolaceae</taxon>
        <taxon>Thiolapillus</taxon>
    </lineage>
</organism>
<evidence type="ECO:0000259" key="17">
    <source>
        <dbReference type="PROSITE" id="PS50885"/>
    </source>
</evidence>
<dbReference type="CDD" id="cd00082">
    <property type="entry name" value="HisKA"/>
    <property type="match status" value="1"/>
</dbReference>
<evidence type="ECO:0000256" key="5">
    <source>
        <dbReference type="ARBA" id="ARBA00022519"/>
    </source>
</evidence>
<dbReference type="InterPro" id="IPR003660">
    <property type="entry name" value="HAMP_dom"/>
</dbReference>
<dbReference type="InterPro" id="IPR038421">
    <property type="entry name" value="RisS_PPD_sf"/>
</dbReference>
<dbReference type="SMART" id="SM00304">
    <property type="entry name" value="HAMP"/>
    <property type="match status" value="1"/>
</dbReference>
<keyword evidence="6" id="KW-0597">Phosphoprotein</keyword>
<comment type="catalytic activity">
    <reaction evidence="1">
        <text>ATP + protein L-histidine = ADP + protein N-phospho-L-histidine.</text>
        <dbReference type="EC" id="2.7.13.3"/>
    </reaction>
</comment>
<evidence type="ECO:0000256" key="13">
    <source>
        <dbReference type="ARBA" id="ARBA00023012"/>
    </source>
</evidence>
<dbReference type="InterPro" id="IPR036097">
    <property type="entry name" value="HisK_dim/P_sf"/>
</dbReference>
<dbReference type="Pfam" id="PF02518">
    <property type="entry name" value="HATPase_c"/>
    <property type="match status" value="1"/>
</dbReference>
<dbReference type="CDD" id="cd06225">
    <property type="entry name" value="HAMP"/>
    <property type="match status" value="1"/>
</dbReference>
<dbReference type="SUPFAM" id="SSF55874">
    <property type="entry name" value="ATPase domain of HSP90 chaperone/DNA topoisomerase II/histidine kinase"/>
    <property type="match status" value="1"/>
</dbReference>
<keyword evidence="4" id="KW-1003">Cell membrane</keyword>
<dbReference type="PRINTS" id="PR00344">
    <property type="entry name" value="BCTRLSENSOR"/>
</dbReference>
<keyword evidence="10" id="KW-0418">Kinase</keyword>
<dbReference type="GO" id="GO:0005524">
    <property type="term" value="F:ATP binding"/>
    <property type="evidence" value="ECO:0007669"/>
    <property type="project" value="UniProtKB-KW"/>
</dbReference>
<evidence type="ECO:0000256" key="1">
    <source>
        <dbReference type="ARBA" id="ARBA00000085"/>
    </source>
</evidence>
<dbReference type="GO" id="GO:0005886">
    <property type="term" value="C:plasma membrane"/>
    <property type="evidence" value="ECO:0007669"/>
    <property type="project" value="UniProtKB-SubCell"/>
</dbReference>
<evidence type="ECO:0000256" key="7">
    <source>
        <dbReference type="ARBA" id="ARBA00022679"/>
    </source>
</evidence>
<evidence type="ECO:0000256" key="15">
    <source>
        <dbReference type="SAM" id="Phobius"/>
    </source>
</evidence>
<proteinExistence type="predicted"/>
<keyword evidence="5" id="KW-0997">Cell inner membrane</keyword>
<evidence type="ECO:0000256" key="10">
    <source>
        <dbReference type="ARBA" id="ARBA00022777"/>
    </source>
</evidence>
<evidence type="ECO:0000313" key="18">
    <source>
        <dbReference type="EMBL" id="HHH12671.1"/>
    </source>
</evidence>
<keyword evidence="11" id="KW-0067">ATP-binding</keyword>
<dbReference type="PROSITE" id="PS50109">
    <property type="entry name" value="HIS_KIN"/>
    <property type="match status" value="1"/>
</dbReference>
<dbReference type="InterPro" id="IPR005467">
    <property type="entry name" value="His_kinase_dom"/>
</dbReference>
<dbReference type="InterPro" id="IPR003661">
    <property type="entry name" value="HisK_dim/P_dom"/>
</dbReference>
<evidence type="ECO:0000256" key="3">
    <source>
        <dbReference type="ARBA" id="ARBA00012438"/>
    </source>
</evidence>
<dbReference type="InterPro" id="IPR003594">
    <property type="entry name" value="HATPase_dom"/>
</dbReference>
<dbReference type="Gene3D" id="3.30.565.10">
    <property type="entry name" value="Histidine kinase-like ATPase, C-terminal domain"/>
    <property type="match status" value="1"/>
</dbReference>
<dbReference type="InterPro" id="IPR050980">
    <property type="entry name" value="2C_sensor_his_kinase"/>
</dbReference>
<evidence type="ECO:0000259" key="16">
    <source>
        <dbReference type="PROSITE" id="PS50109"/>
    </source>
</evidence>
<dbReference type="AlphaFoldDB" id="A0A7C5IY19"/>
<evidence type="ECO:0000256" key="14">
    <source>
        <dbReference type="ARBA" id="ARBA00023136"/>
    </source>
</evidence>
<dbReference type="PANTHER" id="PTHR44936:SF5">
    <property type="entry name" value="SENSOR HISTIDINE KINASE ENVZ"/>
    <property type="match status" value="1"/>
</dbReference>
<dbReference type="PANTHER" id="PTHR44936">
    <property type="entry name" value="SENSOR PROTEIN CREC"/>
    <property type="match status" value="1"/>
</dbReference>
<dbReference type="Proteomes" id="UP000886100">
    <property type="component" value="Unassembled WGS sequence"/>
</dbReference>
<evidence type="ECO:0000256" key="9">
    <source>
        <dbReference type="ARBA" id="ARBA00022741"/>
    </source>
</evidence>
<name>A0A7C5IY19_9GAMM</name>
<dbReference type="Gene3D" id="1.10.287.130">
    <property type="match status" value="1"/>
</dbReference>
<keyword evidence="7" id="KW-0808">Transferase</keyword>
<dbReference type="Pfam" id="PF00512">
    <property type="entry name" value="HisKA"/>
    <property type="match status" value="1"/>
</dbReference>
<feature type="domain" description="HAMP" evidence="17">
    <location>
        <begin position="177"/>
        <end position="229"/>
    </location>
</feature>
<evidence type="ECO:0000256" key="11">
    <source>
        <dbReference type="ARBA" id="ARBA00022840"/>
    </source>
</evidence>